<accession>A0A7K3LX53</accession>
<dbReference type="SUPFAM" id="SSF48008">
    <property type="entry name" value="GntR ligand-binding domain-like"/>
    <property type="match status" value="1"/>
</dbReference>
<organism evidence="5 6">
    <name type="scientific">Gordonia desulfuricans</name>
    <dbReference type="NCBI Taxonomy" id="89051"/>
    <lineage>
        <taxon>Bacteria</taxon>
        <taxon>Bacillati</taxon>
        <taxon>Actinomycetota</taxon>
        <taxon>Actinomycetes</taxon>
        <taxon>Mycobacteriales</taxon>
        <taxon>Gordoniaceae</taxon>
        <taxon>Gordonia</taxon>
    </lineage>
</organism>
<dbReference type="InterPro" id="IPR011711">
    <property type="entry name" value="GntR_C"/>
</dbReference>
<dbReference type="Gene3D" id="1.10.10.10">
    <property type="entry name" value="Winged helix-like DNA-binding domain superfamily/Winged helix DNA-binding domain"/>
    <property type="match status" value="1"/>
</dbReference>
<dbReference type="Proteomes" id="UP000466307">
    <property type="component" value="Unassembled WGS sequence"/>
</dbReference>
<dbReference type="Gene3D" id="1.20.120.530">
    <property type="entry name" value="GntR ligand-binding domain-like"/>
    <property type="match status" value="1"/>
</dbReference>
<dbReference type="InterPro" id="IPR000524">
    <property type="entry name" value="Tscrpt_reg_HTH_GntR"/>
</dbReference>
<reference evidence="5 6" key="1">
    <citation type="submission" date="2020-01" db="EMBL/GenBank/DDBJ databases">
        <title>Investigation of new actinobacteria for the biodesulphurisation of diesel fuel.</title>
        <authorList>
            <person name="Athi Narayanan S.M."/>
        </authorList>
    </citation>
    <scope>NUCLEOTIDE SEQUENCE [LARGE SCALE GENOMIC DNA]</scope>
    <source>
        <strain evidence="5 6">213E</strain>
    </source>
</reference>
<keyword evidence="2" id="KW-0238">DNA-binding</keyword>
<feature type="domain" description="HTH gntR-type" evidence="4">
    <location>
        <begin position="1"/>
        <end position="69"/>
    </location>
</feature>
<dbReference type="InterPro" id="IPR008920">
    <property type="entry name" value="TF_FadR/GntR_C"/>
</dbReference>
<dbReference type="PANTHER" id="PTHR43537">
    <property type="entry name" value="TRANSCRIPTIONAL REGULATOR, GNTR FAMILY"/>
    <property type="match status" value="1"/>
</dbReference>
<dbReference type="PROSITE" id="PS50949">
    <property type="entry name" value="HTH_GNTR"/>
    <property type="match status" value="1"/>
</dbReference>
<sequence>MSARDDVYEIIRTRLTTGFYDADVTLIPGTLSTEFEVSRTPVREALGLLERDGLLRSTSRGFVPWVRSEEEVLEIFEVRAILDSSAAAAAAERRTEADLLRLQDVSTRCREITDVTELRRLLNDWHDAVRSAAHNTTISTLLHRLDAHVKLGAPWKPDGSVESRPVTERLDEHEAVVAAIADRNPDLAHKLMREHLAHDQQARIRQGFTGRR</sequence>
<dbReference type="SMART" id="SM00895">
    <property type="entry name" value="FCD"/>
    <property type="match status" value="1"/>
</dbReference>
<comment type="caution">
    <text evidence="5">The sequence shown here is derived from an EMBL/GenBank/DDBJ whole genome shotgun (WGS) entry which is preliminary data.</text>
</comment>
<evidence type="ECO:0000256" key="2">
    <source>
        <dbReference type="ARBA" id="ARBA00023125"/>
    </source>
</evidence>
<dbReference type="EMBL" id="JAADZU010000131">
    <property type="protein sequence ID" value="NDK92521.1"/>
    <property type="molecule type" value="Genomic_DNA"/>
</dbReference>
<dbReference type="SUPFAM" id="SSF46785">
    <property type="entry name" value="Winged helix' DNA-binding domain"/>
    <property type="match status" value="1"/>
</dbReference>
<dbReference type="GO" id="GO:0003677">
    <property type="term" value="F:DNA binding"/>
    <property type="evidence" value="ECO:0007669"/>
    <property type="project" value="UniProtKB-KW"/>
</dbReference>
<evidence type="ECO:0000259" key="4">
    <source>
        <dbReference type="PROSITE" id="PS50949"/>
    </source>
</evidence>
<dbReference type="Pfam" id="PF00392">
    <property type="entry name" value="GntR"/>
    <property type="match status" value="1"/>
</dbReference>
<evidence type="ECO:0000313" key="6">
    <source>
        <dbReference type="Proteomes" id="UP000466307"/>
    </source>
</evidence>
<dbReference type="GO" id="GO:0003700">
    <property type="term" value="F:DNA-binding transcription factor activity"/>
    <property type="evidence" value="ECO:0007669"/>
    <property type="project" value="InterPro"/>
</dbReference>
<evidence type="ECO:0000256" key="1">
    <source>
        <dbReference type="ARBA" id="ARBA00023015"/>
    </source>
</evidence>
<keyword evidence="3" id="KW-0804">Transcription</keyword>
<dbReference type="AlphaFoldDB" id="A0A7K3LX53"/>
<evidence type="ECO:0000256" key="3">
    <source>
        <dbReference type="ARBA" id="ARBA00023163"/>
    </source>
</evidence>
<gene>
    <name evidence="5" type="ORF">GYA93_23640</name>
</gene>
<keyword evidence="1" id="KW-0805">Transcription regulation</keyword>
<name>A0A7K3LX53_9ACTN</name>
<proteinExistence type="predicted"/>
<keyword evidence="6" id="KW-1185">Reference proteome</keyword>
<dbReference type="InterPro" id="IPR036390">
    <property type="entry name" value="WH_DNA-bd_sf"/>
</dbReference>
<dbReference type="SMART" id="SM00345">
    <property type="entry name" value="HTH_GNTR"/>
    <property type="match status" value="1"/>
</dbReference>
<dbReference type="PANTHER" id="PTHR43537:SF5">
    <property type="entry name" value="UXU OPERON TRANSCRIPTIONAL REGULATOR"/>
    <property type="match status" value="1"/>
</dbReference>
<dbReference type="Pfam" id="PF07729">
    <property type="entry name" value="FCD"/>
    <property type="match status" value="1"/>
</dbReference>
<dbReference type="InterPro" id="IPR036388">
    <property type="entry name" value="WH-like_DNA-bd_sf"/>
</dbReference>
<protein>
    <submittedName>
        <fullName evidence="5">GntR family transcriptional regulator</fullName>
    </submittedName>
</protein>
<evidence type="ECO:0000313" key="5">
    <source>
        <dbReference type="EMBL" id="NDK92521.1"/>
    </source>
</evidence>
<dbReference type="RefSeq" id="WP_053777112.1">
    <property type="nucleotide sequence ID" value="NZ_JAADZU010000131.1"/>
</dbReference>